<keyword evidence="3" id="KW-0175">Coiled coil</keyword>
<accession>A0ABV3TDE9</accession>
<dbReference type="Gene3D" id="3.30.910.20">
    <property type="entry name" value="Skp domain"/>
    <property type="match status" value="1"/>
</dbReference>
<gene>
    <name evidence="5" type="ORF">V6X73_05505</name>
</gene>
<keyword evidence="1 4" id="KW-0732">Signal</keyword>
<dbReference type="EMBL" id="JBAKFM010000002">
    <property type="protein sequence ID" value="MEX0469178.1"/>
    <property type="molecule type" value="Genomic_DNA"/>
</dbReference>
<dbReference type="SMART" id="SM00935">
    <property type="entry name" value="OmpH"/>
    <property type="match status" value="1"/>
</dbReference>
<dbReference type="InterPro" id="IPR005632">
    <property type="entry name" value="Chaperone_Skp"/>
</dbReference>
<dbReference type="InterPro" id="IPR024930">
    <property type="entry name" value="Skp_dom_sf"/>
</dbReference>
<dbReference type="PANTHER" id="PTHR35089">
    <property type="entry name" value="CHAPERONE PROTEIN SKP"/>
    <property type="match status" value="1"/>
</dbReference>
<dbReference type="Proteomes" id="UP001556709">
    <property type="component" value="Unassembled WGS sequence"/>
</dbReference>
<comment type="similarity">
    <text evidence="2">Belongs to the skp family.</text>
</comment>
<sequence>MANNQAFWIKPLALLLLALGVMGTAVAQTVQDLRIGYVNPGRVSDEAPQADAARERLQREFAPRDEQIVAMQETLRALEDRLAEQRMTLDAEAEQELQREIVTRRRQIQRQQEAFREDFNMRRNEALGDLQQRILRVVESFAAEQGYDLVVSDGVVFASDAVNITDRIIERLQRQYEQQNAAE</sequence>
<dbReference type="PIRSF" id="PIRSF002094">
    <property type="entry name" value="OMP26_Skp"/>
    <property type="match status" value="1"/>
</dbReference>
<evidence type="ECO:0000313" key="6">
    <source>
        <dbReference type="Proteomes" id="UP001556709"/>
    </source>
</evidence>
<dbReference type="Pfam" id="PF03938">
    <property type="entry name" value="OmpH"/>
    <property type="match status" value="1"/>
</dbReference>
<feature type="signal peptide" evidence="4">
    <location>
        <begin position="1"/>
        <end position="27"/>
    </location>
</feature>
<dbReference type="SUPFAM" id="SSF111384">
    <property type="entry name" value="OmpH-like"/>
    <property type="match status" value="1"/>
</dbReference>
<proteinExistence type="inferred from homology"/>
<evidence type="ECO:0000313" key="5">
    <source>
        <dbReference type="EMBL" id="MEX0469178.1"/>
    </source>
</evidence>
<feature type="coiled-coil region" evidence="3">
    <location>
        <begin position="68"/>
        <end position="114"/>
    </location>
</feature>
<feature type="chain" id="PRO_5045689890" evidence="4">
    <location>
        <begin position="28"/>
        <end position="183"/>
    </location>
</feature>
<protein>
    <submittedName>
        <fullName evidence="5">OmpH family outer membrane protein</fullName>
    </submittedName>
</protein>
<organism evidence="5 6">
    <name type="scientific">Spiribacter pallidus</name>
    <dbReference type="NCBI Taxonomy" id="1987936"/>
    <lineage>
        <taxon>Bacteria</taxon>
        <taxon>Pseudomonadati</taxon>
        <taxon>Pseudomonadota</taxon>
        <taxon>Gammaproteobacteria</taxon>
        <taxon>Chromatiales</taxon>
        <taxon>Ectothiorhodospiraceae</taxon>
        <taxon>Spiribacter</taxon>
    </lineage>
</organism>
<dbReference type="PANTHER" id="PTHR35089:SF1">
    <property type="entry name" value="CHAPERONE PROTEIN SKP"/>
    <property type="match status" value="1"/>
</dbReference>
<dbReference type="RefSeq" id="WP_367958588.1">
    <property type="nucleotide sequence ID" value="NZ_JBAKFH010000002.1"/>
</dbReference>
<reference evidence="5 6" key="1">
    <citation type="submission" date="2024-02" db="EMBL/GenBank/DDBJ databases">
        <title>New especies of Spiribacter isolated from saline water.</title>
        <authorList>
            <person name="Leon M.J."/>
            <person name="De La Haba R."/>
            <person name="Sanchez-Porro C."/>
            <person name="Ventosa A."/>
        </authorList>
    </citation>
    <scope>NUCLEOTIDE SEQUENCE [LARGE SCALE GENOMIC DNA]</scope>
    <source>
        <strain evidence="6">ag22IC6-390</strain>
    </source>
</reference>
<evidence type="ECO:0000256" key="4">
    <source>
        <dbReference type="SAM" id="SignalP"/>
    </source>
</evidence>
<evidence type="ECO:0000256" key="3">
    <source>
        <dbReference type="SAM" id="Coils"/>
    </source>
</evidence>
<name>A0ABV3TDE9_9GAMM</name>
<evidence type="ECO:0000256" key="1">
    <source>
        <dbReference type="ARBA" id="ARBA00022729"/>
    </source>
</evidence>
<comment type="caution">
    <text evidence="5">The sequence shown here is derived from an EMBL/GenBank/DDBJ whole genome shotgun (WGS) entry which is preliminary data.</text>
</comment>
<evidence type="ECO:0000256" key="2">
    <source>
        <dbReference type="PIRNR" id="PIRNR002094"/>
    </source>
</evidence>
<keyword evidence="6" id="KW-1185">Reference proteome</keyword>